<organism evidence="9 10">
    <name type="scientific">Novosphingobium pentaromativorans US6-1</name>
    <dbReference type="NCBI Taxonomy" id="1088721"/>
    <lineage>
        <taxon>Bacteria</taxon>
        <taxon>Pseudomonadati</taxon>
        <taxon>Pseudomonadota</taxon>
        <taxon>Alphaproteobacteria</taxon>
        <taxon>Sphingomonadales</taxon>
        <taxon>Sphingomonadaceae</taxon>
        <taxon>Novosphingobium</taxon>
    </lineage>
</organism>
<dbReference type="Gene3D" id="3.30.560.10">
    <property type="entry name" value="Glucose Oxidase, domain 3"/>
    <property type="match status" value="1"/>
</dbReference>
<evidence type="ECO:0000256" key="4">
    <source>
        <dbReference type="ARBA" id="ARBA00022827"/>
    </source>
</evidence>
<proteinExistence type="inferred from homology"/>
<dbReference type="KEGG" id="npn:JI59_21470"/>
<dbReference type="SUPFAM" id="SSF54373">
    <property type="entry name" value="FAD-linked reductases, C-terminal domain"/>
    <property type="match status" value="1"/>
</dbReference>
<dbReference type="PANTHER" id="PTHR11552:SF147">
    <property type="entry name" value="CHOLINE DEHYDROGENASE, MITOCHONDRIAL"/>
    <property type="match status" value="1"/>
</dbReference>
<dbReference type="eggNOG" id="COG2303">
    <property type="taxonomic scope" value="Bacteria"/>
</dbReference>
<evidence type="ECO:0000256" key="3">
    <source>
        <dbReference type="ARBA" id="ARBA00022630"/>
    </source>
</evidence>
<dbReference type="OrthoDB" id="9785276at2"/>
<evidence type="ECO:0000259" key="7">
    <source>
        <dbReference type="PROSITE" id="PS00623"/>
    </source>
</evidence>
<dbReference type="GO" id="GO:0050660">
    <property type="term" value="F:flavin adenine dinucleotide binding"/>
    <property type="evidence" value="ECO:0007669"/>
    <property type="project" value="InterPro"/>
</dbReference>
<keyword evidence="3 6" id="KW-0285">Flavoprotein</keyword>
<sequence length="529" mass="55698">MTLQSDVIVIGAGAAGSTIAGRLASASPLRVLLLEAGRPADNPWIGVPAGLGRVLVDGRYNWTTTVDLGDRVHPVPHGRTLGGGTAINGLLYMRGTPGNFADWVQRGARGWDWDTVLDAYRRMESHTDGDSAIHGGSGQLDVNRLAYVHPSARAFISAAARLGARVADDLNDAGDDDKVGLLQLNTRRGRRLSAYDAFVRPALRKGSLRVETNAHVERILFEGNRAVGVVYRHQGQPIEARAREIVVSAGAILSPALLLRSGIGPAGELVGLGIDPVADLPGVGRNLQDHLYLWCNAQAQRRASMNRDMEGLPLLFQGLRYLLTRTGPIATGGSQAAALLRSAPDLPAPDLQMSFRPFTVVPNAKGALVTGPGNGITITPTLLSPQARGSVKLAGPDPDAAPKVSLPLGNRADEDRLLFGMRWALECFTTGELAALTPGPVTPPAQADDDALRAFIRETVFPGSHHVGTCAMGEGPLAVVDPALRVRAVEGLRVCDASVMPSLPSGNTSAPSMMIGFRGAELVHEALGG</sequence>
<evidence type="ECO:0000313" key="10">
    <source>
        <dbReference type="Proteomes" id="UP000004030"/>
    </source>
</evidence>
<dbReference type="InterPro" id="IPR007867">
    <property type="entry name" value="GMC_OxRtase_C"/>
</dbReference>
<dbReference type="Pfam" id="PF05199">
    <property type="entry name" value="GMC_oxred_C"/>
    <property type="match status" value="1"/>
</dbReference>
<accession>G6EGH7</accession>
<dbReference type="InterPro" id="IPR036188">
    <property type="entry name" value="FAD/NAD-bd_sf"/>
</dbReference>
<dbReference type="Pfam" id="PF00732">
    <property type="entry name" value="GMC_oxred_N"/>
    <property type="match status" value="1"/>
</dbReference>
<comment type="cofactor">
    <cofactor evidence="1 5">
        <name>FAD</name>
        <dbReference type="ChEBI" id="CHEBI:57692"/>
    </cofactor>
</comment>
<dbReference type="InterPro" id="IPR012132">
    <property type="entry name" value="GMC_OxRdtase"/>
</dbReference>
<feature type="binding site" evidence="5">
    <location>
        <position position="216"/>
    </location>
    <ligand>
        <name>FAD</name>
        <dbReference type="ChEBI" id="CHEBI:57692"/>
    </ligand>
</feature>
<dbReference type="PROSITE" id="PS00623">
    <property type="entry name" value="GMC_OXRED_1"/>
    <property type="match status" value="1"/>
</dbReference>
<evidence type="ECO:0000256" key="5">
    <source>
        <dbReference type="PIRSR" id="PIRSR000137-2"/>
    </source>
</evidence>
<comment type="caution">
    <text evidence="9">The sequence shown here is derived from an EMBL/GenBank/DDBJ whole genome shotgun (WGS) entry which is preliminary data.</text>
</comment>
<evidence type="ECO:0000256" key="2">
    <source>
        <dbReference type="ARBA" id="ARBA00010790"/>
    </source>
</evidence>
<dbReference type="PANTHER" id="PTHR11552">
    <property type="entry name" value="GLUCOSE-METHANOL-CHOLINE GMC OXIDOREDUCTASE"/>
    <property type="match status" value="1"/>
</dbReference>
<protein>
    <recommendedName>
        <fullName evidence="7 8">Glucose-methanol-choline oxidoreductase N-terminal domain-containing protein</fullName>
    </recommendedName>
</protein>
<keyword evidence="4 5" id="KW-0274">FAD</keyword>
<dbReference type="RefSeq" id="WP_007014419.1">
    <property type="nucleotide sequence ID" value="NZ_AGFM01000055.1"/>
</dbReference>
<dbReference type="SUPFAM" id="SSF51905">
    <property type="entry name" value="FAD/NAD(P)-binding domain"/>
    <property type="match status" value="1"/>
</dbReference>
<keyword evidence="10" id="KW-1185">Reference proteome</keyword>
<evidence type="ECO:0000256" key="6">
    <source>
        <dbReference type="RuleBase" id="RU003968"/>
    </source>
</evidence>
<gene>
    <name evidence="9" type="ORF">NSU_3511</name>
</gene>
<evidence type="ECO:0000259" key="8">
    <source>
        <dbReference type="PROSITE" id="PS00624"/>
    </source>
</evidence>
<dbReference type="PROSITE" id="PS00624">
    <property type="entry name" value="GMC_OXRED_2"/>
    <property type="match status" value="1"/>
</dbReference>
<reference evidence="9 10" key="1">
    <citation type="journal article" date="2012" name="J. Bacteriol.">
        <title>Genome sequence of benzo(a)pyrene-degrading bacterium Novosphingobium pentaromativorans US6-1.</title>
        <authorList>
            <person name="Luo Y.R."/>
            <person name="Kang S.G."/>
            <person name="Kim S.J."/>
            <person name="Kim M.R."/>
            <person name="Li N."/>
            <person name="Lee J.H."/>
            <person name="Kwon K.K."/>
        </authorList>
    </citation>
    <scope>NUCLEOTIDE SEQUENCE [LARGE SCALE GENOMIC DNA]</scope>
    <source>
        <strain evidence="9 10">US6-1</strain>
    </source>
</reference>
<dbReference type="GO" id="GO:0016614">
    <property type="term" value="F:oxidoreductase activity, acting on CH-OH group of donors"/>
    <property type="evidence" value="ECO:0007669"/>
    <property type="project" value="InterPro"/>
</dbReference>
<dbReference type="InterPro" id="IPR000172">
    <property type="entry name" value="GMC_OxRdtase_N"/>
</dbReference>
<dbReference type="AlphaFoldDB" id="G6EGH7"/>
<feature type="domain" description="Glucose-methanol-choline oxidoreductase N-terminal" evidence="7">
    <location>
        <begin position="78"/>
        <end position="101"/>
    </location>
</feature>
<comment type="similarity">
    <text evidence="2 6">Belongs to the GMC oxidoreductase family.</text>
</comment>
<dbReference type="Gene3D" id="3.50.50.60">
    <property type="entry name" value="FAD/NAD(P)-binding domain"/>
    <property type="match status" value="1"/>
</dbReference>
<feature type="domain" description="Glucose-methanol-choline oxidoreductase N-terminal" evidence="8">
    <location>
        <begin position="250"/>
        <end position="264"/>
    </location>
</feature>
<dbReference type="PATRIC" id="fig|1088721.3.peg.3465"/>
<dbReference type="EMBL" id="AGFM01000055">
    <property type="protein sequence ID" value="EHJ59628.1"/>
    <property type="molecule type" value="Genomic_DNA"/>
</dbReference>
<evidence type="ECO:0000313" key="9">
    <source>
        <dbReference type="EMBL" id="EHJ59628.1"/>
    </source>
</evidence>
<evidence type="ECO:0000256" key="1">
    <source>
        <dbReference type="ARBA" id="ARBA00001974"/>
    </source>
</evidence>
<dbReference type="Proteomes" id="UP000004030">
    <property type="component" value="Unassembled WGS sequence"/>
</dbReference>
<dbReference type="PIRSF" id="PIRSF000137">
    <property type="entry name" value="Alcohol_oxidase"/>
    <property type="match status" value="1"/>
</dbReference>
<name>G6EGH7_9SPHN</name>